<evidence type="ECO:0000313" key="9">
    <source>
        <dbReference type="EMBL" id="MBO0477417.1"/>
    </source>
</evidence>
<dbReference type="InterPro" id="IPR011701">
    <property type="entry name" value="MFS"/>
</dbReference>
<dbReference type="PANTHER" id="PTHR23517">
    <property type="entry name" value="RESISTANCE PROTEIN MDTM, PUTATIVE-RELATED-RELATED"/>
    <property type="match status" value="1"/>
</dbReference>
<evidence type="ECO:0000256" key="1">
    <source>
        <dbReference type="ARBA" id="ARBA00004651"/>
    </source>
</evidence>
<evidence type="ECO:0000256" key="4">
    <source>
        <dbReference type="ARBA" id="ARBA00022692"/>
    </source>
</evidence>
<feature type="transmembrane region" description="Helical" evidence="7">
    <location>
        <begin position="96"/>
        <end position="115"/>
    </location>
</feature>
<feature type="transmembrane region" description="Helical" evidence="7">
    <location>
        <begin position="269"/>
        <end position="287"/>
    </location>
</feature>
<dbReference type="Gene3D" id="1.20.1250.20">
    <property type="entry name" value="MFS general substrate transporter like domains"/>
    <property type="match status" value="1"/>
</dbReference>
<dbReference type="EMBL" id="JAFLVX010000025">
    <property type="protein sequence ID" value="MBO0477417.1"/>
    <property type="molecule type" value="Genomic_DNA"/>
</dbReference>
<feature type="transmembrane region" description="Helical" evidence="7">
    <location>
        <begin position="44"/>
        <end position="65"/>
    </location>
</feature>
<dbReference type="Pfam" id="PF07690">
    <property type="entry name" value="MFS_1"/>
    <property type="match status" value="1"/>
</dbReference>
<sequence>MKNLKVKIAILSQSFIVMGILIVSTVLANIGRAFPEAGLTAIQMVMTFGMIASFPATLIAGALGAKIQKKKIVLFALIIMLLGGLLPIFLHTKIWYIYLSSLLIGCGQGLLMTTVSNLSTDLFIGEERSEMYGLQAAFQNGGSVVLMLLAGWIARNNWSNAYLAFLLIVPVILIVLFWLPKDTKNQKTENVEVTDNEAKVPLKVLLIGLLVCLFCIGYATFSLNASLYIADMKLGDSTTAALAMSLSTGAGVLGGFIFKYIFKSLQRHVLFIACIVTILGYLSLVLYPSLLTVFIAAIFSGIGFSLAIPIGTQAISETATPAQMSNAMGSYMAFTSVGAAISPLIINALAQLSPNQSERTVFLTSVIFLSVLAVVVLLWSFKTNLKGDDKASEQLEV</sequence>
<reference evidence="9 10" key="1">
    <citation type="submission" date="2021-03" db="EMBL/GenBank/DDBJ databases">
        <title>Enterococcal diversity collection.</title>
        <authorList>
            <person name="Gilmore M.S."/>
            <person name="Schwartzman J."/>
            <person name="Van Tyne D."/>
            <person name="Martin M."/>
            <person name="Earl A.M."/>
            <person name="Manson A.L."/>
            <person name="Straub T."/>
            <person name="Salamzade R."/>
            <person name="Saavedra J."/>
            <person name="Lebreton F."/>
            <person name="Prichula J."/>
            <person name="Schaufler K."/>
            <person name="Gaca A."/>
            <person name="Sgardioli B."/>
            <person name="Wagenaar J."/>
            <person name="Strong T."/>
        </authorList>
    </citation>
    <scope>NUCLEOTIDE SEQUENCE [LARGE SCALE GENOMIC DNA]</scope>
    <source>
        <strain evidence="9 10">DIV0080</strain>
    </source>
</reference>
<evidence type="ECO:0000256" key="5">
    <source>
        <dbReference type="ARBA" id="ARBA00022989"/>
    </source>
</evidence>
<feature type="transmembrane region" description="Helical" evidence="7">
    <location>
        <begin position="136"/>
        <end position="154"/>
    </location>
</feature>
<dbReference type="InterPro" id="IPR036259">
    <property type="entry name" value="MFS_trans_sf"/>
</dbReference>
<evidence type="ECO:0000256" key="7">
    <source>
        <dbReference type="SAM" id="Phobius"/>
    </source>
</evidence>
<evidence type="ECO:0000256" key="6">
    <source>
        <dbReference type="ARBA" id="ARBA00023136"/>
    </source>
</evidence>
<keyword evidence="4 7" id="KW-0812">Transmembrane</keyword>
<keyword evidence="3" id="KW-1003">Cell membrane</keyword>
<name>A0ABS3HUK7_9ENTE</name>
<feature type="transmembrane region" description="Helical" evidence="7">
    <location>
        <begin position="72"/>
        <end position="90"/>
    </location>
</feature>
<feature type="transmembrane region" description="Helical" evidence="7">
    <location>
        <begin position="241"/>
        <end position="262"/>
    </location>
</feature>
<comment type="caution">
    <text evidence="9">The sequence shown here is derived from an EMBL/GenBank/DDBJ whole genome shotgun (WGS) entry which is preliminary data.</text>
</comment>
<feature type="transmembrane region" description="Helical" evidence="7">
    <location>
        <begin position="293"/>
        <end position="310"/>
    </location>
</feature>
<feature type="transmembrane region" description="Helical" evidence="7">
    <location>
        <begin position="160"/>
        <end position="179"/>
    </location>
</feature>
<protein>
    <submittedName>
        <fullName evidence="9">MFS transporter</fullName>
    </submittedName>
</protein>
<dbReference type="PANTHER" id="PTHR23517:SF3">
    <property type="entry name" value="INTEGRAL MEMBRANE TRANSPORT PROTEIN"/>
    <property type="match status" value="1"/>
</dbReference>
<evidence type="ECO:0000313" key="10">
    <source>
        <dbReference type="Proteomes" id="UP000664857"/>
    </source>
</evidence>
<feature type="transmembrane region" description="Helical" evidence="7">
    <location>
        <begin position="331"/>
        <end position="350"/>
    </location>
</feature>
<keyword evidence="6 7" id="KW-0472">Membrane</keyword>
<feature type="transmembrane region" description="Helical" evidence="7">
    <location>
        <begin position="200"/>
        <end position="221"/>
    </location>
</feature>
<keyword evidence="5 7" id="KW-1133">Transmembrane helix</keyword>
<gene>
    <name evidence="9" type="ORF">DOK76_10060</name>
</gene>
<dbReference type="InterPro" id="IPR020846">
    <property type="entry name" value="MFS_dom"/>
</dbReference>
<dbReference type="RefSeq" id="WP_206967370.1">
    <property type="nucleotide sequence ID" value="NZ_JAFLVX010000025.1"/>
</dbReference>
<keyword evidence="2" id="KW-0813">Transport</keyword>
<evidence type="ECO:0000256" key="3">
    <source>
        <dbReference type="ARBA" id="ARBA00022475"/>
    </source>
</evidence>
<dbReference type="PROSITE" id="PS50850">
    <property type="entry name" value="MFS"/>
    <property type="match status" value="1"/>
</dbReference>
<accession>A0ABS3HUK7</accession>
<dbReference type="SUPFAM" id="SSF103473">
    <property type="entry name" value="MFS general substrate transporter"/>
    <property type="match status" value="1"/>
</dbReference>
<dbReference type="Proteomes" id="UP000664857">
    <property type="component" value="Unassembled WGS sequence"/>
</dbReference>
<dbReference type="InterPro" id="IPR050171">
    <property type="entry name" value="MFS_Transporters"/>
</dbReference>
<feature type="domain" description="Major facilitator superfamily (MFS) profile" evidence="8">
    <location>
        <begin position="5"/>
        <end position="384"/>
    </location>
</feature>
<evidence type="ECO:0000256" key="2">
    <source>
        <dbReference type="ARBA" id="ARBA00022448"/>
    </source>
</evidence>
<comment type="subcellular location">
    <subcellularLocation>
        <location evidence="1">Cell membrane</location>
        <topology evidence="1">Multi-pass membrane protein</topology>
    </subcellularLocation>
</comment>
<organism evidence="9 10">
    <name type="scientific">Candidatus Vagococcus giribetii</name>
    <dbReference type="NCBI Taxonomy" id="2230876"/>
    <lineage>
        <taxon>Bacteria</taxon>
        <taxon>Bacillati</taxon>
        <taxon>Bacillota</taxon>
        <taxon>Bacilli</taxon>
        <taxon>Lactobacillales</taxon>
        <taxon>Enterococcaceae</taxon>
        <taxon>Vagococcus</taxon>
    </lineage>
</organism>
<keyword evidence="10" id="KW-1185">Reference proteome</keyword>
<evidence type="ECO:0000259" key="8">
    <source>
        <dbReference type="PROSITE" id="PS50850"/>
    </source>
</evidence>
<feature type="transmembrane region" description="Helical" evidence="7">
    <location>
        <begin position="362"/>
        <end position="381"/>
    </location>
</feature>
<proteinExistence type="predicted"/>